<gene>
    <name evidence="3" type="ORF">EYB53_002445</name>
</gene>
<name>A0ABS4D545_9CHLR</name>
<dbReference type="PROSITE" id="PS51257">
    <property type="entry name" value="PROKAR_LIPOPROTEIN"/>
    <property type="match status" value="1"/>
</dbReference>
<protein>
    <submittedName>
        <fullName evidence="3">DUF5010 domain-containing protein</fullName>
    </submittedName>
</protein>
<dbReference type="Proteomes" id="UP001193081">
    <property type="component" value="Unassembled WGS sequence"/>
</dbReference>
<sequence>MIRRVSLLLWLLVAALGFTACIRTTEQPVSAPPTQPPATLAPLTPALLPTSTLPVPTPRTQPERMGTFFFYWYHCPERACDASELTAIPPGWLTPLPDDPDPRDGLAYSSINYDWFEGELRDLVDVGFDLILPVSWGDHPHPWFRQDRLDLLVQANGILEEPLAIGMFLDTTAQQAMYNDFVADGYRFGPTIPRMPLSDARSGYFFYDLHIKGFFERIPREMWATEQGRPIIVTYTALCCDELYRAGELWHAVKAAFRADFGVEPWLILEETWFTPEARAPGEGLQPLELVADGRYHWGTALHGPQTATLRNFSVTSVGPGFDNRRIVGITDPRSQPREEPPGGGPRSNGAFFRASLAAVPPETDLLLIETWNEWPESTGIARASHQGLDGQPLPDDFYMDLLRRWRRGG</sequence>
<dbReference type="Pfam" id="PF16402">
    <property type="entry name" value="DUF5010"/>
    <property type="match status" value="1"/>
</dbReference>
<keyword evidence="4" id="KW-1185">Reference proteome</keyword>
<reference evidence="3 4" key="1">
    <citation type="submission" date="2021-03" db="EMBL/GenBank/DDBJ databases">
        <authorList>
            <person name="Grouzdev D.S."/>
        </authorList>
    </citation>
    <scope>NUCLEOTIDE SEQUENCE [LARGE SCALE GENOMIC DNA]</scope>
    <source>
        <strain evidence="3 4">M50-1</strain>
    </source>
</reference>
<organism evidence="3 4">
    <name type="scientific">Candidatus Chloroploca mongolica</name>
    <dbReference type="NCBI Taxonomy" id="2528176"/>
    <lineage>
        <taxon>Bacteria</taxon>
        <taxon>Bacillati</taxon>
        <taxon>Chloroflexota</taxon>
        <taxon>Chloroflexia</taxon>
        <taxon>Chloroflexales</taxon>
        <taxon>Chloroflexineae</taxon>
        <taxon>Oscillochloridaceae</taxon>
        <taxon>Candidatus Chloroploca</taxon>
    </lineage>
</organism>
<evidence type="ECO:0000313" key="3">
    <source>
        <dbReference type="EMBL" id="MBP1464560.1"/>
    </source>
</evidence>
<dbReference type="Gene3D" id="3.20.20.80">
    <property type="entry name" value="Glycosidases"/>
    <property type="match status" value="1"/>
</dbReference>
<evidence type="ECO:0000259" key="2">
    <source>
        <dbReference type="Pfam" id="PF16402"/>
    </source>
</evidence>
<comment type="caution">
    <text evidence="3">The sequence shown here is derived from an EMBL/GenBank/DDBJ whole genome shotgun (WGS) entry which is preliminary data.</text>
</comment>
<dbReference type="InterPro" id="IPR032178">
    <property type="entry name" value="DUF5010"/>
</dbReference>
<dbReference type="RefSeq" id="WP_135476391.1">
    <property type="nucleotide sequence ID" value="NZ_SIJK02000003.1"/>
</dbReference>
<evidence type="ECO:0000256" key="1">
    <source>
        <dbReference type="SAM" id="MobiDB-lite"/>
    </source>
</evidence>
<proteinExistence type="predicted"/>
<feature type="domain" description="DUF5010" evidence="2">
    <location>
        <begin position="114"/>
        <end position="389"/>
    </location>
</feature>
<evidence type="ECO:0000313" key="4">
    <source>
        <dbReference type="Proteomes" id="UP001193081"/>
    </source>
</evidence>
<accession>A0ABS4D545</accession>
<dbReference type="EMBL" id="SIJK02000003">
    <property type="protein sequence ID" value="MBP1464560.1"/>
    <property type="molecule type" value="Genomic_DNA"/>
</dbReference>
<feature type="region of interest" description="Disordered" evidence="1">
    <location>
        <begin position="327"/>
        <end position="351"/>
    </location>
</feature>